<sequence length="332" mass="37854">MRKWLGIFLILIALGGFFWYFFRNEGEIVSPLVSSLMSKSSVINQYSQYTFEALNKKEFKPGIIKLTSVTKYEKAFTTWVFTYQSDGKTISGMANIPIGEGKFPVIILLRGYADQKNYHIGLGTERSANNLAEHGFLTLAPDFLGYGYSDWEDKDILLARFYRPVEVLSLLSAISSLPSADNSRIGLWGHSNGGQIALSILEITRKSYPTSLWAPVSLGFPENVLTYVGSQEEVGSTVSARIKEFEKENDPKKYSITEYFDRIKAHFIIHQGTADELIKPEWTKALVDRLKNLGLSVDFYKYAKENHNFNRFKSTGNLLRQRDIDFFRKNLQ</sequence>
<feature type="domain" description="Peptidase S9 prolyl oligopeptidase catalytic" evidence="4">
    <location>
        <begin position="164"/>
        <end position="331"/>
    </location>
</feature>
<feature type="transmembrane region" description="Helical" evidence="3">
    <location>
        <begin position="5"/>
        <end position="22"/>
    </location>
</feature>
<organism evidence="5 6">
    <name type="scientific">bacterium (Candidatus Gribaldobacteria) CG10_big_fil_rev_8_21_14_0_10_37_46</name>
    <dbReference type="NCBI Taxonomy" id="2014276"/>
    <lineage>
        <taxon>Bacteria</taxon>
        <taxon>Candidatus Gribaldobacteria</taxon>
    </lineage>
</organism>
<dbReference type="AlphaFoldDB" id="A0A2H0UX21"/>
<gene>
    <name evidence="5" type="ORF">COU02_00415</name>
</gene>
<evidence type="ECO:0000256" key="1">
    <source>
        <dbReference type="ARBA" id="ARBA00022801"/>
    </source>
</evidence>
<dbReference type="SUPFAM" id="SSF53474">
    <property type="entry name" value="alpha/beta-Hydrolases"/>
    <property type="match status" value="1"/>
</dbReference>
<accession>A0A2H0UX21</accession>
<dbReference type="Gene3D" id="3.40.50.1820">
    <property type="entry name" value="alpha/beta hydrolase"/>
    <property type="match status" value="1"/>
</dbReference>
<dbReference type="InterPro" id="IPR001375">
    <property type="entry name" value="Peptidase_S9_cat"/>
</dbReference>
<keyword evidence="3" id="KW-0472">Membrane</keyword>
<dbReference type="Proteomes" id="UP000230882">
    <property type="component" value="Unassembled WGS sequence"/>
</dbReference>
<dbReference type="EMBL" id="PFAU01000010">
    <property type="protein sequence ID" value="PIR91396.1"/>
    <property type="molecule type" value="Genomic_DNA"/>
</dbReference>
<reference evidence="6" key="1">
    <citation type="submission" date="2017-09" db="EMBL/GenBank/DDBJ databases">
        <title>Depth-based differentiation of microbial function through sediment-hosted aquifers and enrichment of novel symbionts in the deep terrestrial subsurface.</title>
        <authorList>
            <person name="Probst A.J."/>
            <person name="Ladd B."/>
            <person name="Jarett J.K."/>
            <person name="Geller-Mcgrath D.E."/>
            <person name="Sieber C.M.K."/>
            <person name="Emerson J.B."/>
            <person name="Anantharaman K."/>
            <person name="Thomas B.C."/>
            <person name="Malmstrom R."/>
            <person name="Stieglmeier M."/>
            <person name="Klingl A."/>
            <person name="Woyke T."/>
            <person name="Ryan C.M."/>
            <person name="Banfield J.F."/>
        </authorList>
    </citation>
    <scope>NUCLEOTIDE SEQUENCE [LARGE SCALE GENOMIC DNA]</scope>
</reference>
<protein>
    <recommendedName>
        <fullName evidence="4">Peptidase S9 prolyl oligopeptidase catalytic domain-containing protein</fullName>
    </recommendedName>
</protein>
<dbReference type="PANTHER" id="PTHR22946">
    <property type="entry name" value="DIENELACTONE HYDROLASE DOMAIN-CONTAINING PROTEIN-RELATED"/>
    <property type="match status" value="1"/>
</dbReference>
<name>A0A2H0UX21_9BACT</name>
<dbReference type="InterPro" id="IPR050261">
    <property type="entry name" value="FrsA_esterase"/>
</dbReference>
<proteinExistence type="inferred from homology"/>
<evidence type="ECO:0000259" key="4">
    <source>
        <dbReference type="Pfam" id="PF00326"/>
    </source>
</evidence>
<evidence type="ECO:0000256" key="2">
    <source>
        <dbReference type="ARBA" id="ARBA00038115"/>
    </source>
</evidence>
<evidence type="ECO:0000313" key="6">
    <source>
        <dbReference type="Proteomes" id="UP000230882"/>
    </source>
</evidence>
<keyword evidence="3" id="KW-1133">Transmembrane helix</keyword>
<comment type="similarity">
    <text evidence="2">Belongs to the AB hydrolase superfamily. FUS2 hydrolase family.</text>
</comment>
<dbReference type="InterPro" id="IPR029058">
    <property type="entry name" value="AB_hydrolase_fold"/>
</dbReference>
<dbReference type="PANTHER" id="PTHR22946:SF9">
    <property type="entry name" value="POLYKETIDE TRANSFERASE AF380"/>
    <property type="match status" value="1"/>
</dbReference>
<dbReference type="GO" id="GO:0052689">
    <property type="term" value="F:carboxylic ester hydrolase activity"/>
    <property type="evidence" value="ECO:0007669"/>
    <property type="project" value="UniProtKB-ARBA"/>
</dbReference>
<dbReference type="PRINTS" id="PR00111">
    <property type="entry name" value="ABHYDROLASE"/>
</dbReference>
<comment type="caution">
    <text evidence="5">The sequence shown here is derived from an EMBL/GenBank/DDBJ whole genome shotgun (WGS) entry which is preliminary data.</text>
</comment>
<keyword evidence="1" id="KW-0378">Hydrolase</keyword>
<dbReference type="GO" id="GO:0006508">
    <property type="term" value="P:proteolysis"/>
    <property type="evidence" value="ECO:0007669"/>
    <property type="project" value="InterPro"/>
</dbReference>
<dbReference type="Pfam" id="PF00326">
    <property type="entry name" value="Peptidase_S9"/>
    <property type="match status" value="1"/>
</dbReference>
<evidence type="ECO:0000313" key="5">
    <source>
        <dbReference type="EMBL" id="PIR91396.1"/>
    </source>
</evidence>
<evidence type="ECO:0000256" key="3">
    <source>
        <dbReference type="SAM" id="Phobius"/>
    </source>
</evidence>
<dbReference type="GO" id="GO:0008236">
    <property type="term" value="F:serine-type peptidase activity"/>
    <property type="evidence" value="ECO:0007669"/>
    <property type="project" value="InterPro"/>
</dbReference>
<dbReference type="InterPro" id="IPR000073">
    <property type="entry name" value="AB_hydrolase_1"/>
</dbReference>
<keyword evidence="3" id="KW-0812">Transmembrane</keyword>